<accession>A0A3B6JK80</accession>
<dbReference type="OrthoDB" id="509052at2759"/>
<dbReference type="Gramene" id="TraesCS4D03G0499400.1">
    <property type="protein sequence ID" value="TraesCS4D03G0499400.1.CDS"/>
    <property type="gene ID" value="TraesCS4D03G0499400"/>
</dbReference>
<dbReference type="Gramene" id="TraesCAD_scaffold_009087_01G000100.1">
    <property type="protein sequence ID" value="TraesCAD_scaffold_009087_01G000100.1"/>
    <property type="gene ID" value="TraesCAD_scaffold_009087_01G000100"/>
</dbReference>
<dbReference type="AlphaFoldDB" id="A0A3B6JK80"/>
<keyword evidence="2" id="KW-1185">Reference proteome</keyword>
<dbReference type="Gramene" id="TraesWEE_scaffold_006735_01G000200.1">
    <property type="protein sequence ID" value="TraesWEE_scaffold_006735_01G000200.1"/>
    <property type="gene ID" value="TraesWEE_scaffold_006735_01G000200"/>
</dbReference>
<dbReference type="Gramene" id="TraesCLE_scaffold_155642_01G000200.1">
    <property type="protein sequence ID" value="TraesCLE_scaffold_155642_01G000200.1"/>
    <property type="gene ID" value="TraesCLE_scaffold_155642_01G000200"/>
</dbReference>
<gene>
    <name evidence="1" type="primary">LOC123100016</name>
</gene>
<protein>
    <submittedName>
        <fullName evidence="1">Uncharacterized protein</fullName>
    </submittedName>
</protein>
<dbReference type="Gramene" id="TraesPARA_EIv1.0_1461840.1">
    <property type="protein sequence ID" value="TraesPARA_EIv1.0_1461840.1.CDS"/>
    <property type="gene ID" value="TraesPARA_EIv1.0_1461840"/>
</dbReference>
<dbReference type="Proteomes" id="UP000019116">
    <property type="component" value="Chromosome 4D"/>
</dbReference>
<dbReference type="KEGG" id="taes:123100016"/>
<dbReference type="Gramene" id="TraesROB_scaffold_010883_01G000200.1">
    <property type="protein sequence ID" value="TraesROB_scaffold_010883_01G000200.1"/>
    <property type="gene ID" value="TraesROB_scaffold_010883_01G000200"/>
</dbReference>
<dbReference type="Pfam" id="PF09713">
    <property type="entry name" value="A_thal_3526"/>
    <property type="match status" value="1"/>
</dbReference>
<organism evidence="1">
    <name type="scientific">Triticum aestivum</name>
    <name type="common">Wheat</name>
    <dbReference type="NCBI Taxonomy" id="4565"/>
    <lineage>
        <taxon>Eukaryota</taxon>
        <taxon>Viridiplantae</taxon>
        <taxon>Streptophyta</taxon>
        <taxon>Embryophyta</taxon>
        <taxon>Tracheophyta</taxon>
        <taxon>Spermatophyta</taxon>
        <taxon>Magnoliopsida</taxon>
        <taxon>Liliopsida</taxon>
        <taxon>Poales</taxon>
        <taxon>Poaceae</taxon>
        <taxon>BOP clade</taxon>
        <taxon>Pooideae</taxon>
        <taxon>Triticodae</taxon>
        <taxon>Triticeae</taxon>
        <taxon>Triticinae</taxon>
        <taxon>Triticum</taxon>
    </lineage>
</organism>
<sequence>MRPGRARRSTDPAQGAGGRRGVLIHGACINRFLLRRLCTPYHHTTPYTHSSSDYDYDRGRGRARGIGGRRYNMALGDDSPASYIRMVHHLIEKCMTFRMSMEECMEALSKRADVQPVVTSTVWKELEKENKEFFDSYNKQLRSEGRSSSNSSSDSSS</sequence>
<dbReference type="Gramene" id="TraesRN4D0100517300.1">
    <property type="protein sequence ID" value="TraesRN4D0100517300.1"/>
    <property type="gene ID" value="TraesRN4D0100517300"/>
</dbReference>
<reference evidence="1" key="1">
    <citation type="submission" date="2018-08" db="EMBL/GenBank/DDBJ databases">
        <authorList>
            <person name="Rossello M."/>
        </authorList>
    </citation>
    <scope>NUCLEOTIDE SEQUENCE [LARGE SCALE GENOMIC DNA]</scope>
    <source>
        <strain evidence="1">cv. Chinese Spring</strain>
    </source>
</reference>
<dbReference type="PANTHER" id="PTHR31871:SF61">
    <property type="entry name" value="OS06G0705300 PROTEIN"/>
    <property type="match status" value="1"/>
</dbReference>
<dbReference type="PaxDb" id="4565-Traes_4DL_EDBA5F883.1"/>
<evidence type="ECO:0000313" key="2">
    <source>
        <dbReference type="Proteomes" id="UP000019116"/>
    </source>
</evidence>
<dbReference type="PANTHER" id="PTHR31871">
    <property type="entry name" value="OS02G0137100 PROTEIN"/>
    <property type="match status" value="1"/>
</dbReference>
<dbReference type="RefSeq" id="XP_044377953.1">
    <property type="nucleotide sequence ID" value="XM_044522018.1"/>
</dbReference>
<dbReference type="GeneID" id="123100016"/>
<name>A0A3B6JK80_WHEAT</name>
<dbReference type="EnsemblPlants" id="TraesCS4D02G203800.1">
    <property type="protein sequence ID" value="TraesCS4D02G203800.1"/>
    <property type="gene ID" value="TraesCS4D02G203800"/>
</dbReference>
<reference evidence="1" key="2">
    <citation type="submission" date="2018-10" db="UniProtKB">
        <authorList>
            <consortium name="EnsemblPlants"/>
        </authorList>
    </citation>
    <scope>IDENTIFICATION</scope>
</reference>
<proteinExistence type="predicted"/>
<dbReference type="Gramene" id="TraesCS4D02G203800.1">
    <property type="protein sequence ID" value="TraesCS4D02G203800.1"/>
    <property type="gene ID" value="TraesCS4D02G203800"/>
</dbReference>
<dbReference type="NCBIfam" id="TIGR01589">
    <property type="entry name" value="A_thal_3526"/>
    <property type="match status" value="1"/>
</dbReference>
<dbReference type="InterPro" id="IPR006476">
    <property type="entry name" value="CHP01589_pln"/>
</dbReference>
<evidence type="ECO:0000313" key="1">
    <source>
        <dbReference type="EnsemblPlants" id="TraesCS4D02G203800.1"/>
    </source>
</evidence>